<dbReference type="EMBL" id="JAQIZT010000004">
    <property type="protein sequence ID" value="KAJ7000843.1"/>
    <property type="molecule type" value="Genomic_DNA"/>
</dbReference>
<gene>
    <name evidence="1" type="ORF">NC653_011331</name>
</gene>
<reference evidence="1 2" key="1">
    <citation type="journal article" date="2023" name="Mol. Ecol. Resour.">
        <title>Chromosome-level genome assembly of a triploid poplar Populus alba 'Berolinensis'.</title>
        <authorList>
            <person name="Chen S."/>
            <person name="Yu Y."/>
            <person name="Wang X."/>
            <person name="Wang S."/>
            <person name="Zhang T."/>
            <person name="Zhou Y."/>
            <person name="He R."/>
            <person name="Meng N."/>
            <person name="Wang Y."/>
            <person name="Liu W."/>
            <person name="Liu Z."/>
            <person name="Liu J."/>
            <person name="Guo Q."/>
            <person name="Huang H."/>
            <person name="Sederoff R.R."/>
            <person name="Wang G."/>
            <person name="Qu G."/>
            <person name="Chen S."/>
        </authorList>
    </citation>
    <scope>NUCLEOTIDE SEQUENCE [LARGE SCALE GENOMIC DNA]</scope>
    <source>
        <strain evidence="1">SC-2020</strain>
    </source>
</reference>
<sequence length="22" mass="2619">MTHLVKRYFLMELLMMNCNSSG</sequence>
<evidence type="ECO:0000313" key="2">
    <source>
        <dbReference type="Proteomes" id="UP001164929"/>
    </source>
</evidence>
<comment type="caution">
    <text evidence="1">The sequence shown here is derived from an EMBL/GenBank/DDBJ whole genome shotgun (WGS) entry which is preliminary data.</text>
</comment>
<dbReference type="AlphaFoldDB" id="A0AAD6R282"/>
<name>A0AAD6R282_9ROSI</name>
<proteinExistence type="predicted"/>
<keyword evidence="2" id="KW-1185">Reference proteome</keyword>
<protein>
    <submittedName>
        <fullName evidence="1">Uncharacterized protein</fullName>
    </submittedName>
</protein>
<accession>A0AAD6R282</accession>
<evidence type="ECO:0000313" key="1">
    <source>
        <dbReference type="EMBL" id="KAJ7000843.1"/>
    </source>
</evidence>
<dbReference type="Proteomes" id="UP001164929">
    <property type="component" value="Chromosome 4"/>
</dbReference>
<organism evidence="1 2">
    <name type="scientific">Populus alba x Populus x berolinensis</name>
    <dbReference type="NCBI Taxonomy" id="444605"/>
    <lineage>
        <taxon>Eukaryota</taxon>
        <taxon>Viridiplantae</taxon>
        <taxon>Streptophyta</taxon>
        <taxon>Embryophyta</taxon>
        <taxon>Tracheophyta</taxon>
        <taxon>Spermatophyta</taxon>
        <taxon>Magnoliopsida</taxon>
        <taxon>eudicotyledons</taxon>
        <taxon>Gunneridae</taxon>
        <taxon>Pentapetalae</taxon>
        <taxon>rosids</taxon>
        <taxon>fabids</taxon>
        <taxon>Malpighiales</taxon>
        <taxon>Salicaceae</taxon>
        <taxon>Saliceae</taxon>
        <taxon>Populus</taxon>
    </lineage>
</organism>